<accession>A0A7V2ZK13</accession>
<evidence type="ECO:0000256" key="9">
    <source>
        <dbReference type="ARBA" id="ARBA00022676"/>
    </source>
</evidence>
<protein>
    <recommendedName>
        <fullName evidence="7 12">Adenine phosphoribosyltransferase</fullName>
        <shortName evidence="12">APRT</shortName>
        <ecNumber evidence="7 12">2.4.2.7</ecNumber>
    </recommendedName>
</protein>
<evidence type="ECO:0000256" key="4">
    <source>
        <dbReference type="ARBA" id="ARBA00004659"/>
    </source>
</evidence>
<dbReference type="GO" id="GO:0016208">
    <property type="term" value="F:AMP binding"/>
    <property type="evidence" value="ECO:0007669"/>
    <property type="project" value="TreeGrafter"/>
</dbReference>
<dbReference type="GO" id="GO:0006168">
    <property type="term" value="P:adenine salvage"/>
    <property type="evidence" value="ECO:0007669"/>
    <property type="project" value="InterPro"/>
</dbReference>
<evidence type="ECO:0000259" key="13">
    <source>
        <dbReference type="Pfam" id="PF00156"/>
    </source>
</evidence>
<dbReference type="GO" id="GO:0005737">
    <property type="term" value="C:cytoplasm"/>
    <property type="evidence" value="ECO:0007669"/>
    <property type="project" value="UniProtKB-SubCell"/>
</dbReference>
<dbReference type="NCBIfam" id="TIGR01090">
    <property type="entry name" value="apt"/>
    <property type="match status" value="1"/>
</dbReference>
<dbReference type="EC" id="2.4.2.7" evidence="7 12"/>
<evidence type="ECO:0000256" key="2">
    <source>
        <dbReference type="ARBA" id="ARBA00003968"/>
    </source>
</evidence>
<keyword evidence="10 12" id="KW-0808">Transferase</keyword>
<comment type="similarity">
    <text evidence="5 12">Belongs to the purine/pyrimidine phosphoribosyltransferase family.</text>
</comment>
<dbReference type="SUPFAM" id="SSF53271">
    <property type="entry name" value="PRTase-like"/>
    <property type="match status" value="1"/>
</dbReference>
<dbReference type="EMBL" id="DSUJ01000008">
    <property type="protein sequence ID" value="HFI91392.1"/>
    <property type="molecule type" value="Genomic_DNA"/>
</dbReference>
<keyword evidence="8 12" id="KW-0963">Cytoplasm</keyword>
<evidence type="ECO:0000313" key="14">
    <source>
        <dbReference type="EMBL" id="HFI91392.1"/>
    </source>
</evidence>
<evidence type="ECO:0000256" key="8">
    <source>
        <dbReference type="ARBA" id="ARBA00022490"/>
    </source>
</evidence>
<reference evidence="14" key="1">
    <citation type="journal article" date="2020" name="mSystems">
        <title>Genome- and Community-Level Interaction Insights into Carbon Utilization and Element Cycling Functions of Hydrothermarchaeota in Hydrothermal Sediment.</title>
        <authorList>
            <person name="Zhou Z."/>
            <person name="Liu Y."/>
            <person name="Xu W."/>
            <person name="Pan J."/>
            <person name="Luo Z.H."/>
            <person name="Li M."/>
        </authorList>
    </citation>
    <scope>NUCLEOTIDE SEQUENCE [LARGE SCALE GENOMIC DNA]</scope>
    <source>
        <strain evidence="14">SpSt-479</strain>
    </source>
</reference>
<evidence type="ECO:0000256" key="3">
    <source>
        <dbReference type="ARBA" id="ARBA00004496"/>
    </source>
</evidence>
<dbReference type="GO" id="GO:0002055">
    <property type="term" value="F:adenine binding"/>
    <property type="evidence" value="ECO:0007669"/>
    <property type="project" value="TreeGrafter"/>
</dbReference>
<dbReference type="UniPathway" id="UPA00588">
    <property type="reaction ID" value="UER00646"/>
</dbReference>
<comment type="subcellular location">
    <subcellularLocation>
        <location evidence="3 12">Cytoplasm</location>
    </subcellularLocation>
</comment>
<organism evidence="14">
    <name type="scientific">Ignavibacterium album</name>
    <dbReference type="NCBI Taxonomy" id="591197"/>
    <lineage>
        <taxon>Bacteria</taxon>
        <taxon>Pseudomonadati</taxon>
        <taxon>Ignavibacteriota</taxon>
        <taxon>Ignavibacteria</taxon>
        <taxon>Ignavibacteriales</taxon>
        <taxon>Ignavibacteriaceae</taxon>
        <taxon>Ignavibacterium</taxon>
    </lineage>
</organism>
<dbReference type="Gene3D" id="3.40.50.2020">
    <property type="match status" value="1"/>
</dbReference>
<comment type="subunit">
    <text evidence="6 12">Homodimer.</text>
</comment>
<dbReference type="AlphaFoldDB" id="A0A7V2ZK13"/>
<dbReference type="NCBIfam" id="NF002636">
    <property type="entry name" value="PRK02304.1-5"/>
    <property type="match status" value="1"/>
</dbReference>
<dbReference type="PANTHER" id="PTHR32315:SF3">
    <property type="entry name" value="ADENINE PHOSPHORIBOSYLTRANSFERASE"/>
    <property type="match status" value="1"/>
</dbReference>
<evidence type="ECO:0000256" key="7">
    <source>
        <dbReference type="ARBA" id="ARBA00011893"/>
    </source>
</evidence>
<feature type="domain" description="Phosphoribosyltransferase" evidence="13">
    <location>
        <begin position="33"/>
        <end position="148"/>
    </location>
</feature>
<dbReference type="NCBIfam" id="NF002633">
    <property type="entry name" value="PRK02304.1-2"/>
    <property type="match status" value="1"/>
</dbReference>
<comment type="catalytic activity">
    <reaction evidence="1 12">
        <text>AMP + diphosphate = 5-phospho-alpha-D-ribose 1-diphosphate + adenine</text>
        <dbReference type="Rhea" id="RHEA:16609"/>
        <dbReference type="ChEBI" id="CHEBI:16708"/>
        <dbReference type="ChEBI" id="CHEBI:33019"/>
        <dbReference type="ChEBI" id="CHEBI:58017"/>
        <dbReference type="ChEBI" id="CHEBI:456215"/>
        <dbReference type="EC" id="2.4.2.7"/>
    </reaction>
</comment>
<dbReference type="InterPro" id="IPR029057">
    <property type="entry name" value="PRTase-like"/>
</dbReference>
<dbReference type="HAMAP" id="MF_00004">
    <property type="entry name" value="Aden_phosphoribosyltr"/>
    <property type="match status" value="1"/>
</dbReference>
<evidence type="ECO:0000256" key="5">
    <source>
        <dbReference type="ARBA" id="ARBA00008391"/>
    </source>
</evidence>
<dbReference type="InterPro" id="IPR005764">
    <property type="entry name" value="Ade_phspho_trans"/>
</dbReference>
<proteinExistence type="inferred from homology"/>
<dbReference type="PANTHER" id="PTHR32315">
    <property type="entry name" value="ADENINE PHOSPHORIBOSYLTRANSFERASE"/>
    <property type="match status" value="1"/>
</dbReference>
<dbReference type="GO" id="GO:0006166">
    <property type="term" value="P:purine ribonucleoside salvage"/>
    <property type="evidence" value="ECO:0007669"/>
    <property type="project" value="UniProtKB-UniRule"/>
</dbReference>
<comment type="caution">
    <text evidence="14">The sequence shown here is derived from an EMBL/GenBank/DDBJ whole genome shotgun (WGS) entry which is preliminary data.</text>
</comment>
<dbReference type="InterPro" id="IPR000836">
    <property type="entry name" value="PRTase_dom"/>
</dbReference>
<dbReference type="InterPro" id="IPR050054">
    <property type="entry name" value="UPRTase/APRTase"/>
</dbReference>
<evidence type="ECO:0000256" key="6">
    <source>
        <dbReference type="ARBA" id="ARBA00011738"/>
    </source>
</evidence>
<sequence>MNLKAHIRNIKDFPKQGIMFRDITTLLKNPEAMKFTSDKLLDFAKGLKIDKVVGIESRGFIFGSILSEKLNAGFVPVRKPGKLPAEKEKATYQLEYGTDTLEVHKDAITPGDNVLIHDDLLATGGTMEAVCKMIEKLGGNVVQISFIIELTFLKGREKLKGYDVRSIVEYDSEE</sequence>
<keyword evidence="9 12" id="KW-0328">Glycosyltransferase</keyword>
<comment type="pathway">
    <text evidence="4 12">Purine metabolism; AMP biosynthesis via salvage pathway; AMP from adenine: step 1/1.</text>
</comment>
<comment type="function">
    <text evidence="2 12">Catalyzes a salvage reaction resulting in the formation of AMP, that is energically less costly than de novo synthesis.</text>
</comment>
<evidence type="ECO:0000256" key="1">
    <source>
        <dbReference type="ARBA" id="ARBA00000868"/>
    </source>
</evidence>
<keyword evidence="11 12" id="KW-0660">Purine salvage</keyword>
<dbReference type="Pfam" id="PF00156">
    <property type="entry name" value="Pribosyltran"/>
    <property type="match status" value="1"/>
</dbReference>
<dbReference type="NCBIfam" id="NF002634">
    <property type="entry name" value="PRK02304.1-3"/>
    <property type="match status" value="1"/>
</dbReference>
<dbReference type="CDD" id="cd06223">
    <property type="entry name" value="PRTases_typeI"/>
    <property type="match status" value="1"/>
</dbReference>
<dbReference type="GO" id="GO:0003999">
    <property type="term" value="F:adenine phosphoribosyltransferase activity"/>
    <property type="evidence" value="ECO:0007669"/>
    <property type="project" value="UniProtKB-UniRule"/>
</dbReference>
<evidence type="ECO:0000256" key="11">
    <source>
        <dbReference type="ARBA" id="ARBA00022726"/>
    </source>
</evidence>
<evidence type="ECO:0000256" key="12">
    <source>
        <dbReference type="HAMAP-Rule" id="MF_00004"/>
    </source>
</evidence>
<gene>
    <name evidence="12" type="primary">apt</name>
    <name evidence="14" type="ORF">ENS31_07670</name>
</gene>
<dbReference type="GO" id="GO:0044209">
    <property type="term" value="P:AMP salvage"/>
    <property type="evidence" value="ECO:0007669"/>
    <property type="project" value="UniProtKB-UniRule"/>
</dbReference>
<dbReference type="FunFam" id="3.40.50.2020:FF:000004">
    <property type="entry name" value="Adenine phosphoribosyltransferase"/>
    <property type="match status" value="1"/>
</dbReference>
<name>A0A7V2ZK13_9BACT</name>
<evidence type="ECO:0000256" key="10">
    <source>
        <dbReference type="ARBA" id="ARBA00022679"/>
    </source>
</evidence>